<keyword evidence="2" id="KW-1185">Reference proteome</keyword>
<gene>
    <name evidence="1" type="ORF">TCM_022879</name>
</gene>
<name>A0A061EUV3_THECC</name>
<evidence type="ECO:0000313" key="2">
    <source>
        <dbReference type="Proteomes" id="UP000026915"/>
    </source>
</evidence>
<dbReference type="Gramene" id="EOY08443">
    <property type="protein sequence ID" value="EOY08443"/>
    <property type="gene ID" value="TCM_022879"/>
</dbReference>
<dbReference type="HOGENOM" id="CLU_1333966_0_0_1"/>
<evidence type="ECO:0000313" key="1">
    <source>
        <dbReference type="EMBL" id="EOY08443.1"/>
    </source>
</evidence>
<proteinExistence type="predicted"/>
<dbReference type="InParanoid" id="A0A061EUV3"/>
<accession>A0A061EUV3</accession>
<dbReference type="EMBL" id="CM001883">
    <property type="protein sequence ID" value="EOY08443.1"/>
    <property type="molecule type" value="Genomic_DNA"/>
</dbReference>
<reference evidence="1 2" key="1">
    <citation type="journal article" date="2013" name="Genome Biol.">
        <title>The genome sequence of the most widely cultivated cacao type and its use to identify candidate genes regulating pod color.</title>
        <authorList>
            <person name="Motamayor J.C."/>
            <person name="Mockaitis K."/>
            <person name="Schmutz J."/>
            <person name="Haiminen N."/>
            <person name="Iii D.L."/>
            <person name="Cornejo O."/>
            <person name="Findley S.D."/>
            <person name="Zheng P."/>
            <person name="Utro F."/>
            <person name="Royaert S."/>
            <person name="Saski C."/>
            <person name="Jenkins J."/>
            <person name="Podicheti R."/>
            <person name="Zhao M."/>
            <person name="Scheffler B.E."/>
            <person name="Stack J.C."/>
            <person name="Feltus F.A."/>
            <person name="Mustiga G.M."/>
            <person name="Amores F."/>
            <person name="Phillips W."/>
            <person name="Marelli J.P."/>
            <person name="May G.D."/>
            <person name="Shapiro H."/>
            <person name="Ma J."/>
            <person name="Bustamante C.D."/>
            <person name="Schnell R.J."/>
            <person name="Main D."/>
            <person name="Gilbert D."/>
            <person name="Parida L."/>
            <person name="Kuhn D.N."/>
        </authorList>
    </citation>
    <scope>NUCLEOTIDE SEQUENCE [LARGE SCALE GENOMIC DNA]</scope>
    <source>
        <strain evidence="2">cv. Matina 1-6</strain>
    </source>
</reference>
<organism evidence="1 2">
    <name type="scientific">Theobroma cacao</name>
    <name type="common">Cacao</name>
    <name type="synonym">Cocoa</name>
    <dbReference type="NCBI Taxonomy" id="3641"/>
    <lineage>
        <taxon>Eukaryota</taxon>
        <taxon>Viridiplantae</taxon>
        <taxon>Streptophyta</taxon>
        <taxon>Embryophyta</taxon>
        <taxon>Tracheophyta</taxon>
        <taxon>Spermatophyta</taxon>
        <taxon>Magnoliopsida</taxon>
        <taxon>eudicotyledons</taxon>
        <taxon>Gunneridae</taxon>
        <taxon>Pentapetalae</taxon>
        <taxon>rosids</taxon>
        <taxon>malvids</taxon>
        <taxon>Malvales</taxon>
        <taxon>Malvaceae</taxon>
        <taxon>Byttnerioideae</taxon>
        <taxon>Theobroma</taxon>
    </lineage>
</organism>
<protein>
    <submittedName>
        <fullName evidence="1">Uncharacterized protein</fullName>
    </submittedName>
</protein>
<dbReference type="AlphaFoldDB" id="A0A061EUV3"/>
<sequence length="206" mass="24026">MEKNIPLIMLSFVEPRIYNKMAKTRTEQENAKALFCVLGSSEASTSALTSTLWFAIGNAKAWFLKCKFCLMIALKFDSMQAVISNPYKAILERIHERYWEAGNQFWTLEVILEIQSWFGSRHQYENVNPRMLKWHCEEMPVEFGPKQRKKIMEHKEKRVRGAVKQRRITDEEVDTYLTALKASIVPKAYAAQSLDDDQMCNLILRP</sequence>
<dbReference type="Proteomes" id="UP000026915">
    <property type="component" value="Chromosome 5"/>
</dbReference>